<name>A0A8C5GAX6_GOUWI</name>
<evidence type="ECO:0000313" key="4">
    <source>
        <dbReference type="Proteomes" id="UP000694680"/>
    </source>
</evidence>
<dbReference type="AlphaFoldDB" id="A0A8C5GAX6"/>
<keyword evidence="4" id="KW-1185">Reference proteome</keyword>
<dbReference type="Proteomes" id="UP000694680">
    <property type="component" value="Chromosome 7"/>
</dbReference>
<reference evidence="3" key="3">
    <citation type="submission" date="2025-09" db="UniProtKB">
        <authorList>
            <consortium name="Ensembl"/>
        </authorList>
    </citation>
    <scope>IDENTIFICATION</scope>
</reference>
<organism evidence="3 4">
    <name type="scientific">Gouania willdenowi</name>
    <name type="common">Blunt-snouted clingfish</name>
    <name type="synonym">Lepadogaster willdenowi</name>
    <dbReference type="NCBI Taxonomy" id="441366"/>
    <lineage>
        <taxon>Eukaryota</taxon>
        <taxon>Metazoa</taxon>
        <taxon>Chordata</taxon>
        <taxon>Craniata</taxon>
        <taxon>Vertebrata</taxon>
        <taxon>Euteleostomi</taxon>
        <taxon>Actinopterygii</taxon>
        <taxon>Neopterygii</taxon>
        <taxon>Teleostei</taxon>
        <taxon>Neoteleostei</taxon>
        <taxon>Acanthomorphata</taxon>
        <taxon>Ovalentaria</taxon>
        <taxon>Blenniimorphae</taxon>
        <taxon>Blenniiformes</taxon>
        <taxon>Gobiesocoidei</taxon>
        <taxon>Gobiesocidae</taxon>
        <taxon>Gobiesocinae</taxon>
        <taxon>Gouania</taxon>
    </lineage>
</organism>
<feature type="region of interest" description="Disordered" evidence="2">
    <location>
        <begin position="82"/>
        <end position="114"/>
    </location>
</feature>
<dbReference type="RefSeq" id="XP_028308012.1">
    <property type="nucleotide sequence ID" value="XM_028452211.1"/>
</dbReference>
<feature type="region of interest" description="Disordered" evidence="2">
    <location>
        <begin position="1"/>
        <end position="66"/>
    </location>
</feature>
<dbReference type="Ensembl" id="ENSGWIT00000029533.1">
    <property type="protein sequence ID" value="ENSGWIP00000027044.1"/>
    <property type="gene ID" value="ENSGWIG00000014182.1"/>
</dbReference>
<dbReference type="OrthoDB" id="9046739at2759"/>
<dbReference type="GO" id="GO:0010468">
    <property type="term" value="P:regulation of gene expression"/>
    <property type="evidence" value="ECO:0007669"/>
    <property type="project" value="UniProtKB-ARBA"/>
</dbReference>
<proteinExistence type="inferred from homology"/>
<feature type="compositionally biased region" description="Basic residues" evidence="2">
    <location>
        <begin position="103"/>
        <end position="114"/>
    </location>
</feature>
<dbReference type="GeneID" id="114466623"/>
<feature type="compositionally biased region" description="Polar residues" evidence="2">
    <location>
        <begin position="23"/>
        <end position="42"/>
    </location>
</feature>
<comment type="similarity">
    <text evidence="1">Belongs to the MDFI family.</text>
</comment>
<accession>A0A8C5GAX6</accession>
<gene>
    <name evidence="3" type="primary">LOC114466623</name>
</gene>
<dbReference type="PANTHER" id="PTHR15304:SF4">
    <property type="entry name" value="MYOD FAMILY INHIBITOR-LIKE"/>
    <property type="match status" value="1"/>
</dbReference>
<dbReference type="InterPro" id="IPR026134">
    <property type="entry name" value="MDFI/MDFIC"/>
</dbReference>
<evidence type="ECO:0000256" key="1">
    <source>
        <dbReference type="ARBA" id="ARBA00025778"/>
    </source>
</evidence>
<reference evidence="3" key="1">
    <citation type="submission" date="2020-06" db="EMBL/GenBank/DDBJ databases">
        <authorList>
            <consortium name="Wellcome Sanger Institute Data Sharing"/>
        </authorList>
    </citation>
    <scope>NUCLEOTIDE SEQUENCE [LARGE SCALE GENOMIC DNA]</scope>
</reference>
<reference evidence="3" key="2">
    <citation type="submission" date="2025-08" db="UniProtKB">
        <authorList>
            <consortium name="Ensembl"/>
        </authorList>
    </citation>
    <scope>IDENTIFICATION</scope>
</reference>
<protein>
    <submittedName>
        <fullName evidence="3">MyoD family inhibitor domain-containing protein-like</fullName>
    </submittedName>
</protein>
<dbReference type="PANTHER" id="PTHR15304">
    <property type="entry name" value="MYOD FAMILY INHIBITOR"/>
    <property type="match status" value="1"/>
</dbReference>
<evidence type="ECO:0000313" key="3">
    <source>
        <dbReference type="Ensembl" id="ENSGWIP00000027044.1"/>
    </source>
</evidence>
<evidence type="ECO:0000256" key="2">
    <source>
        <dbReference type="SAM" id="MobiDB-lite"/>
    </source>
</evidence>
<sequence>MDLTSHAVSDYVTRGGAWKDENQSGSITRQPTANGTPANISSDVAMEAPPPLRSEDADSSNDSLIDSSSRLLPALSQLTSDLGVDGSAESPPPSDINHGQKANQKRLHSTKRKTNSAHIKEVAGDGCCVHCLLACLYGELLSMCSAVGACLECGVGGASCCDMASCCCCCVEACEDDTCTAVLDCAVLEDCCCASADCLEICLECCSICFPS</sequence>
<dbReference type="Pfam" id="PF15316">
    <property type="entry name" value="MDFI"/>
    <property type="match status" value="1"/>
</dbReference>